<dbReference type="Proteomes" id="UP001378188">
    <property type="component" value="Unassembled WGS sequence"/>
</dbReference>
<feature type="transmembrane region" description="Helical" evidence="1">
    <location>
        <begin position="404"/>
        <end position="426"/>
    </location>
</feature>
<feature type="transmembrane region" description="Helical" evidence="1">
    <location>
        <begin position="259"/>
        <end position="283"/>
    </location>
</feature>
<feature type="transmembrane region" description="Helical" evidence="1">
    <location>
        <begin position="295"/>
        <end position="314"/>
    </location>
</feature>
<keyword evidence="1" id="KW-0812">Transmembrane</keyword>
<dbReference type="RefSeq" id="WP_340332231.1">
    <property type="nucleotide sequence ID" value="NZ_JAZHOF010000012.1"/>
</dbReference>
<feature type="transmembrane region" description="Helical" evidence="1">
    <location>
        <begin position="226"/>
        <end position="247"/>
    </location>
</feature>
<keyword evidence="1" id="KW-0472">Membrane</keyword>
<evidence type="ECO:0000256" key="1">
    <source>
        <dbReference type="SAM" id="Phobius"/>
    </source>
</evidence>
<dbReference type="EMBL" id="JAZHOF010000012">
    <property type="protein sequence ID" value="MEJ8574533.1"/>
    <property type="molecule type" value="Genomic_DNA"/>
</dbReference>
<feature type="transmembrane region" description="Helical" evidence="1">
    <location>
        <begin position="100"/>
        <end position="121"/>
    </location>
</feature>
<dbReference type="AlphaFoldDB" id="A0AAW9S2Y7"/>
<protein>
    <submittedName>
        <fullName evidence="3">DUF2157 domain-containing protein</fullName>
    </submittedName>
</protein>
<evidence type="ECO:0000259" key="2">
    <source>
        <dbReference type="Pfam" id="PF09925"/>
    </source>
</evidence>
<comment type="caution">
    <text evidence="3">The sequence shown here is derived from an EMBL/GenBank/DDBJ whole genome shotgun (WGS) entry which is preliminary data.</text>
</comment>
<evidence type="ECO:0000313" key="3">
    <source>
        <dbReference type="EMBL" id="MEJ8574533.1"/>
    </source>
</evidence>
<gene>
    <name evidence="3" type="ORF">V3328_23845</name>
</gene>
<feature type="transmembrane region" description="Helical" evidence="1">
    <location>
        <begin position="76"/>
        <end position="94"/>
    </location>
</feature>
<sequence length="447" mass="47228">MLDVLYRRRLERDLDAWQERGLVTPEAAEEMLASIGQEARPRTAIILGFLGAILIAFSAIAFVAANWADMARPFRLGLLVAGMAACYGIAALMSLARHPWFADAAIFAGSALFGASIMLVAQSYHISGDYPDALLMWGVGAFIAALLGPSRASLLLALVVLSLWSWYEVVDYGWMVHWPYVVAVVLIGVVAGAWHWSSGIHLSVLALVGWIVVSVLNSAYENDWSAASSVCVGCGAALVFFALGRFLSAHVHWTKASAFGPVFGIYGLIGFLAMLILLQFAIFDSGIPDLEIDRPPLMVAGVLIALAGLLLAITRAGLRSILLDGAVPLAMGIAAIGLSLAAARNEAFAESLGMQILLGVLVMVAGVWTVAFGNRVGSRAAATFGLIAFAAEVLYLYFVTFGTLLDTAVFFLTGGILMIALAAILVRLQRRLTPADGGARAAGGARA</sequence>
<feature type="domain" description="DUF2157" evidence="2">
    <location>
        <begin position="16"/>
        <end position="152"/>
    </location>
</feature>
<feature type="transmembrane region" description="Helical" evidence="1">
    <location>
        <begin position="380"/>
        <end position="398"/>
    </location>
</feature>
<dbReference type="Pfam" id="PF09925">
    <property type="entry name" value="DUF2157"/>
    <property type="match status" value="1"/>
</dbReference>
<feature type="transmembrane region" description="Helical" evidence="1">
    <location>
        <begin position="202"/>
        <end position="220"/>
    </location>
</feature>
<proteinExistence type="predicted"/>
<keyword evidence="1" id="KW-1133">Transmembrane helix</keyword>
<feature type="transmembrane region" description="Helical" evidence="1">
    <location>
        <begin position="178"/>
        <end position="195"/>
    </location>
</feature>
<feature type="transmembrane region" description="Helical" evidence="1">
    <location>
        <begin position="133"/>
        <end position="166"/>
    </location>
</feature>
<dbReference type="InterPro" id="IPR018677">
    <property type="entry name" value="DUF2157"/>
</dbReference>
<feature type="transmembrane region" description="Helical" evidence="1">
    <location>
        <begin position="44"/>
        <end position="64"/>
    </location>
</feature>
<organism evidence="3 4">
    <name type="scientific">Microbaculum marinum</name>
    <dbReference type="NCBI Taxonomy" id="1764581"/>
    <lineage>
        <taxon>Bacteria</taxon>
        <taxon>Pseudomonadati</taxon>
        <taxon>Pseudomonadota</taxon>
        <taxon>Alphaproteobacteria</taxon>
        <taxon>Hyphomicrobiales</taxon>
        <taxon>Tepidamorphaceae</taxon>
        <taxon>Microbaculum</taxon>
    </lineage>
</organism>
<feature type="transmembrane region" description="Helical" evidence="1">
    <location>
        <begin position="321"/>
        <end position="342"/>
    </location>
</feature>
<name>A0AAW9S2Y7_9HYPH</name>
<feature type="transmembrane region" description="Helical" evidence="1">
    <location>
        <begin position="354"/>
        <end position="373"/>
    </location>
</feature>
<accession>A0AAW9S2Y7</accession>
<keyword evidence="4" id="KW-1185">Reference proteome</keyword>
<reference evidence="3 4" key="1">
    <citation type="submission" date="2024-02" db="EMBL/GenBank/DDBJ databases">
        <title>Genome analysis and characterization of Microbaculum marinisediminis sp. nov., isolated from marine sediment.</title>
        <authorList>
            <person name="Du Z.-J."/>
            <person name="Ye Y.-Q."/>
            <person name="Zhang Z.-R."/>
            <person name="Yuan S.-M."/>
            <person name="Zhang X.-Y."/>
        </authorList>
    </citation>
    <scope>NUCLEOTIDE SEQUENCE [LARGE SCALE GENOMIC DNA]</scope>
    <source>
        <strain evidence="3 4">SDUM1044001</strain>
    </source>
</reference>
<evidence type="ECO:0000313" key="4">
    <source>
        <dbReference type="Proteomes" id="UP001378188"/>
    </source>
</evidence>